<keyword evidence="3" id="KW-1185">Reference proteome</keyword>
<name>Q9KAX7_HALH5</name>
<keyword evidence="1" id="KW-0472">Membrane</keyword>
<feature type="transmembrane region" description="Helical" evidence="1">
    <location>
        <begin position="21"/>
        <end position="43"/>
    </location>
</feature>
<gene>
    <name evidence="2" type="ordered locus">BH2159</name>
</gene>
<reference evidence="2 3" key="1">
    <citation type="journal article" date="2000" name="Nucleic Acids Res.">
        <title>Complete genome sequence of the alkaliphilic bacterium Bacillus halodurans and genomic sequence comparison with Bacillus subtilis.</title>
        <authorList>
            <person name="Takami H."/>
            <person name="Nakasone K."/>
            <person name="Takaki Y."/>
            <person name="Maeno G."/>
            <person name="Sasaki R."/>
            <person name="Masui N."/>
            <person name="Fuji F."/>
            <person name="Hirama C."/>
            <person name="Nakamura Y."/>
            <person name="Ogasawara N."/>
            <person name="Kuhara S."/>
            <person name="Horikoshi K."/>
        </authorList>
    </citation>
    <scope>NUCLEOTIDE SEQUENCE [LARGE SCALE GENOMIC DNA]</scope>
    <source>
        <strain evidence="3">ATCC BAA-125 / DSM 18197 / FERM 7344 / JCM 9153 / C-125</strain>
    </source>
</reference>
<dbReference type="HOGENOM" id="CLU_3132296_0_0_9"/>
<protein>
    <submittedName>
        <fullName evidence="2">BH2159 protein</fullName>
    </submittedName>
</protein>
<dbReference type="AlphaFoldDB" id="Q9KAX7"/>
<evidence type="ECO:0000256" key="1">
    <source>
        <dbReference type="SAM" id="Phobius"/>
    </source>
</evidence>
<dbReference type="RefSeq" id="WP_010898316.1">
    <property type="nucleotide sequence ID" value="NC_002570.2"/>
</dbReference>
<dbReference type="EMBL" id="BA000004">
    <property type="protein sequence ID" value="BAB05878.1"/>
    <property type="molecule type" value="Genomic_DNA"/>
</dbReference>
<accession>Q9KAX7</accession>
<dbReference type="KEGG" id="bha:BH2159"/>
<organism evidence="2 3">
    <name type="scientific">Halalkalibacterium halodurans (strain ATCC BAA-125 / DSM 18197 / FERM 7344 / JCM 9153 / C-125)</name>
    <name type="common">Bacillus halodurans</name>
    <dbReference type="NCBI Taxonomy" id="272558"/>
    <lineage>
        <taxon>Bacteria</taxon>
        <taxon>Bacillati</taxon>
        <taxon>Bacillota</taxon>
        <taxon>Bacilli</taxon>
        <taxon>Bacillales</taxon>
        <taxon>Bacillaceae</taxon>
        <taxon>Halalkalibacterium (ex Joshi et al. 2022)</taxon>
    </lineage>
</organism>
<evidence type="ECO:0000313" key="3">
    <source>
        <dbReference type="Proteomes" id="UP000001258"/>
    </source>
</evidence>
<dbReference type="STRING" id="272558.gene:10728057"/>
<evidence type="ECO:0000313" key="2">
    <source>
        <dbReference type="EMBL" id="BAB05878.1"/>
    </source>
</evidence>
<proteinExistence type="predicted"/>
<keyword evidence="1" id="KW-1133">Transmembrane helix</keyword>
<dbReference type="Proteomes" id="UP000001258">
    <property type="component" value="Chromosome"/>
</dbReference>
<dbReference type="PIR" id="G83919">
    <property type="entry name" value="G83919"/>
</dbReference>
<keyword evidence="1" id="KW-0812">Transmembrane</keyword>
<sequence length="49" mass="5463">MRKSLGRSLSGKQTEARRGSIAYQTISVPLSVSKFVFFSSILLENEDDL</sequence>